<keyword evidence="3" id="KW-0547">Nucleotide-binding</keyword>
<keyword evidence="5" id="KW-1278">Translocase</keyword>
<dbReference type="GO" id="GO:0005524">
    <property type="term" value="F:ATP binding"/>
    <property type="evidence" value="ECO:0007669"/>
    <property type="project" value="UniProtKB-KW"/>
</dbReference>
<dbReference type="Gene3D" id="3.40.50.300">
    <property type="entry name" value="P-loop containing nucleotide triphosphate hydrolases"/>
    <property type="match status" value="1"/>
</dbReference>
<sequence>MSLTIKDYSVAIGGQAIIKEASLSAEAGEIVAILGPNGAGKSTFVKGLCGLRKARGTANLGGLDLVSASPAERAKKVGYVAQDLAHLDLQMTVFELMVLAQNGGRHSWKAQADSFRRAEELLVRLGLMRFARMEPSRLSGGERQMVGLALALVRKPELLLLDEPTSALDLANQLHMLDVVQTITREEGIVTLAILHDLNLATRYAAKTGILRHGAIMHHGRTEDVITPEVIAEIYGVDCHLVELEDAGFRAIYPLAVRRTHQLPAGTAR</sequence>
<dbReference type="CDD" id="cd03214">
    <property type="entry name" value="ABC_Iron-Siderophores_B12_Hemin"/>
    <property type="match status" value="1"/>
</dbReference>
<evidence type="ECO:0000313" key="8">
    <source>
        <dbReference type="EMBL" id="MDO1581675.1"/>
    </source>
</evidence>
<dbReference type="RefSeq" id="WP_302075770.1">
    <property type="nucleotide sequence ID" value="NZ_JAUKWQ010000001.1"/>
</dbReference>
<reference evidence="8" key="1">
    <citation type="journal article" date="2015" name="Int. J. Syst. Evol. Microbiol.">
        <title>Rhizobium oryzicola sp. nov., potential plant-growth-promoting endophytic bacteria isolated from rice roots.</title>
        <authorList>
            <person name="Zhang X.X."/>
            <person name="Gao J.S."/>
            <person name="Cao Y.H."/>
            <person name="Sheirdil R.A."/>
            <person name="Wang X.C."/>
            <person name="Zhang L."/>
        </authorList>
    </citation>
    <scope>NUCLEOTIDE SEQUENCE</scope>
    <source>
        <strain evidence="8">05753</strain>
    </source>
</reference>
<protein>
    <submittedName>
        <fullName evidence="8">ABC transporter ATP-binding protein</fullName>
    </submittedName>
</protein>
<dbReference type="InterPro" id="IPR017871">
    <property type="entry name" value="ABC_transporter-like_CS"/>
</dbReference>
<dbReference type="PANTHER" id="PTHR42794:SF1">
    <property type="entry name" value="HEMIN IMPORT ATP-BINDING PROTEIN HMUV"/>
    <property type="match status" value="1"/>
</dbReference>
<comment type="similarity">
    <text evidence="1">Belongs to the ABC transporter superfamily.</text>
</comment>
<proteinExistence type="inferred from homology"/>
<evidence type="ECO:0000313" key="9">
    <source>
        <dbReference type="Proteomes" id="UP001169006"/>
    </source>
</evidence>
<keyword evidence="4 8" id="KW-0067">ATP-binding</keyword>
<dbReference type="SUPFAM" id="SSF52540">
    <property type="entry name" value="P-loop containing nucleoside triphosphate hydrolases"/>
    <property type="match status" value="1"/>
</dbReference>
<dbReference type="InterPro" id="IPR003593">
    <property type="entry name" value="AAA+_ATPase"/>
</dbReference>
<evidence type="ECO:0000256" key="6">
    <source>
        <dbReference type="ARBA" id="ARBA00037066"/>
    </source>
</evidence>
<evidence type="ECO:0000256" key="4">
    <source>
        <dbReference type="ARBA" id="ARBA00022840"/>
    </source>
</evidence>
<keyword evidence="2" id="KW-0813">Transport</keyword>
<evidence type="ECO:0000256" key="2">
    <source>
        <dbReference type="ARBA" id="ARBA00022448"/>
    </source>
</evidence>
<dbReference type="EMBL" id="JAUKWQ010000001">
    <property type="protein sequence ID" value="MDO1581675.1"/>
    <property type="molecule type" value="Genomic_DNA"/>
</dbReference>
<accession>A0ABT8STT1</accession>
<dbReference type="InterPro" id="IPR027417">
    <property type="entry name" value="P-loop_NTPase"/>
</dbReference>
<organism evidence="8 9">
    <name type="scientific">Rhizobium oryzicola</name>
    <dbReference type="NCBI Taxonomy" id="1232668"/>
    <lineage>
        <taxon>Bacteria</taxon>
        <taxon>Pseudomonadati</taxon>
        <taxon>Pseudomonadota</taxon>
        <taxon>Alphaproteobacteria</taxon>
        <taxon>Hyphomicrobiales</taxon>
        <taxon>Rhizobiaceae</taxon>
        <taxon>Rhizobium/Agrobacterium group</taxon>
        <taxon>Rhizobium</taxon>
    </lineage>
</organism>
<dbReference type="Proteomes" id="UP001169006">
    <property type="component" value="Unassembled WGS sequence"/>
</dbReference>
<reference evidence="8" key="2">
    <citation type="submission" date="2023-07" db="EMBL/GenBank/DDBJ databases">
        <authorList>
            <person name="Sun H."/>
        </authorList>
    </citation>
    <scope>NUCLEOTIDE SEQUENCE</scope>
    <source>
        <strain evidence="8">05753</strain>
    </source>
</reference>
<dbReference type="PANTHER" id="PTHR42794">
    <property type="entry name" value="HEMIN IMPORT ATP-BINDING PROTEIN HMUV"/>
    <property type="match status" value="1"/>
</dbReference>
<evidence type="ECO:0000256" key="1">
    <source>
        <dbReference type="ARBA" id="ARBA00005417"/>
    </source>
</evidence>
<feature type="domain" description="ABC transporter" evidence="7">
    <location>
        <begin position="3"/>
        <end position="238"/>
    </location>
</feature>
<comment type="caution">
    <text evidence="8">The sequence shown here is derived from an EMBL/GenBank/DDBJ whole genome shotgun (WGS) entry which is preliminary data.</text>
</comment>
<dbReference type="InterPro" id="IPR003439">
    <property type="entry name" value="ABC_transporter-like_ATP-bd"/>
</dbReference>
<evidence type="ECO:0000256" key="3">
    <source>
        <dbReference type="ARBA" id="ARBA00022741"/>
    </source>
</evidence>
<name>A0ABT8STT1_9HYPH</name>
<gene>
    <name evidence="8" type="ORF">Q2T52_06145</name>
</gene>
<dbReference type="PROSITE" id="PS00211">
    <property type="entry name" value="ABC_TRANSPORTER_1"/>
    <property type="match status" value="1"/>
</dbReference>
<evidence type="ECO:0000259" key="7">
    <source>
        <dbReference type="PROSITE" id="PS50893"/>
    </source>
</evidence>
<comment type="function">
    <text evidence="6">Part of the ABC transporter complex HmuTUV involved in hemin import. Responsible for energy coupling to the transport system.</text>
</comment>
<keyword evidence="9" id="KW-1185">Reference proteome</keyword>
<dbReference type="PROSITE" id="PS50893">
    <property type="entry name" value="ABC_TRANSPORTER_2"/>
    <property type="match status" value="1"/>
</dbReference>
<dbReference type="Pfam" id="PF00005">
    <property type="entry name" value="ABC_tran"/>
    <property type="match status" value="1"/>
</dbReference>
<evidence type="ECO:0000256" key="5">
    <source>
        <dbReference type="ARBA" id="ARBA00022967"/>
    </source>
</evidence>
<dbReference type="SMART" id="SM00382">
    <property type="entry name" value="AAA"/>
    <property type="match status" value="1"/>
</dbReference>